<dbReference type="Pfam" id="PF12146">
    <property type="entry name" value="Hydrolase_4"/>
    <property type="match status" value="1"/>
</dbReference>
<dbReference type="eggNOG" id="COG2267">
    <property type="taxonomic scope" value="Bacteria"/>
</dbReference>
<organism evidence="3 4">
    <name type="scientific">Cutibacterium granulosum</name>
    <dbReference type="NCBI Taxonomy" id="33011"/>
    <lineage>
        <taxon>Bacteria</taxon>
        <taxon>Bacillati</taxon>
        <taxon>Actinomycetota</taxon>
        <taxon>Actinomycetes</taxon>
        <taxon>Propionibacteriales</taxon>
        <taxon>Propionibacteriaceae</taxon>
        <taxon>Cutibacterium</taxon>
    </lineage>
</organism>
<evidence type="ECO:0000259" key="2">
    <source>
        <dbReference type="Pfam" id="PF12146"/>
    </source>
</evidence>
<feature type="chain" id="PRO_5039054034" evidence="1">
    <location>
        <begin position="27"/>
        <end position="382"/>
    </location>
</feature>
<dbReference type="PANTHER" id="PTHR11614">
    <property type="entry name" value="PHOSPHOLIPASE-RELATED"/>
    <property type="match status" value="1"/>
</dbReference>
<feature type="signal peptide" evidence="1">
    <location>
        <begin position="1"/>
        <end position="26"/>
    </location>
</feature>
<dbReference type="KEGG" id="cgrn:4412665_01024"/>
<keyword evidence="3" id="KW-0378">Hydrolase</keyword>
<evidence type="ECO:0000313" key="4">
    <source>
        <dbReference type="Proteomes" id="UP000215332"/>
    </source>
</evidence>
<dbReference type="EC" id="3.1.1.-" evidence="3"/>
<dbReference type="InterPro" id="IPR029058">
    <property type="entry name" value="AB_hydrolase_fold"/>
</dbReference>
<protein>
    <submittedName>
        <fullName evidence="3">Phospholipase ytpA</fullName>
        <ecNumber evidence="3">3.1.1.-</ecNumber>
    </submittedName>
</protein>
<dbReference type="InterPro" id="IPR051044">
    <property type="entry name" value="MAG_DAG_Lipase"/>
</dbReference>
<keyword evidence="1" id="KW-0732">Signal</keyword>
<accession>A0A239WIY7</accession>
<dbReference type="EMBL" id="LT906441">
    <property type="protein sequence ID" value="SNV33863.1"/>
    <property type="molecule type" value="Genomic_DNA"/>
</dbReference>
<dbReference type="AlphaFoldDB" id="A0A239WIY7"/>
<reference evidence="3 4" key="1">
    <citation type="submission" date="2017-06" db="EMBL/GenBank/DDBJ databases">
        <authorList>
            <consortium name="Pathogen Informatics"/>
        </authorList>
    </citation>
    <scope>NUCLEOTIDE SEQUENCE [LARGE SCALE GENOMIC DNA]</scope>
    <source>
        <strain evidence="3 4">NCTC11865</strain>
    </source>
</reference>
<evidence type="ECO:0000313" key="3">
    <source>
        <dbReference type="EMBL" id="SNV33863.1"/>
    </source>
</evidence>
<sequence length="382" mass="41505">MSMKTDVKKRTLAVVAAASLAFGGIATTGTMASASDSPAQPSIAQQAVENQVTVTTKYMTSTDKYGTKIFTKKNAVANAKGVVVIVHGAAEHQGRYDYITKRLNDAGYTVYRLDHRGHGRSAAPYVKNAVPRAHIDNWHSLIADVHQLVGIAKSENPGKKSFLIGHSMGAMAVQSYGIEYPGDVDGIVSNGGGIFMNPWGKSTQYPQTIVADNLTEAERNAKPAKTENIPLPALTSYQSKLLPKVLKNRRNFTAPSVTAASRTIHIKNPFSGGVCTDQAVVDDYVADPLNNKDLTAGMIEQMGVAQVYNSINAHDFKTPTLIMHGQSDGLVPPYYDVNWQNAISSNDKTAYVWSGLMHEVFNEPVKDQPIDMVIDWIDNHDK</sequence>
<dbReference type="Proteomes" id="UP000215332">
    <property type="component" value="Chromosome 1"/>
</dbReference>
<gene>
    <name evidence="3" type="primary">ytpA_3</name>
    <name evidence="3" type="ORF">SAMEA4412665_01024</name>
</gene>
<proteinExistence type="predicted"/>
<feature type="domain" description="Serine aminopeptidase S33" evidence="2">
    <location>
        <begin position="78"/>
        <end position="364"/>
    </location>
</feature>
<evidence type="ECO:0000256" key="1">
    <source>
        <dbReference type="SAM" id="SignalP"/>
    </source>
</evidence>
<dbReference type="GO" id="GO:0016787">
    <property type="term" value="F:hydrolase activity"/>
    <property type="evidence" value="ECO:0007669"/>
    <property type="project" value="UniProtKB-KW"/>
</dbReference>
<name>A0A239WIY7_9ACTN</name>
<dbReference type="RefSeq" id="WP_231933684.1">
    <property type="nucleotide sequence ID" value="NZ_JAWMSI010000001.1"/>
</dbReference>
<dbReference type="InterPro" id="IPR022742">
    <property type="entry name" value="Hydrolase_4"/>
</dbReference>
<dbReference type="Gene3D" id="3.40.50.1820">
    <property type="entry name" value="alpha/beta hydrolase"/>
    <property type="match status" value="1"/>
</dbReference>
<dbReference type="SUPFAM" id="SSF53474">
    <property type="entry name" value="alpha/beta-Hydrolases"/>
    <property type="match status" value="1"/>
</dbReference>